<keyword evidence="2" id="KW-0808">Transferase</keyword>
<name>A0A2A9MQX5_BESBE</name>
<organism evidence="2 3">
    <name type="scientific">Besnoitia besnoiti</name>
    <name type="common">Apicomplexan protozoan</name>
    <dbReference type="NCBI Taxonomy" id="94643"/>
    <lineage>
        <taxon>Eukaryota</taxon>
        <taxon>Sar</taxon>
        <taxon>Alveolata</taxon>
        <taxon>Apicomplexa</taxon>
        <taxon>Conoidasida</taxon>
        <taxon>Coccidia</taxon>
        <taxon>Eucoccidiorida</taxon>
        <taxon>Eimeriorina</taxon>
        <taxon>Sarcocystidae</taxon>
        <taxon>Besnoitia</taxon>
    </lineage>
</organism>
<keyword evidence="3" id="KW-1185">Reference proteome</keyword>
<evidence type="ECO:0000313" key="3">
    <source>
        <dbReference type="Proteomes" id="UP000224006"/>
    </source>
</evidence>
<dbReference type="Proteomes" id="UP000224006">
    <property type="component" value="Chromosome I"/>
</dbReference>
<dbReference type="VEuPathDB" id="ToxoDB:BESB_008940"/>
<dbReference type="KEGG" id="bbes:BESB_008940"/>
<dbReference type="AlphaFoldDB" id="A0A2A9MQX5"/>
<dbReference type="GO" id="GO:0016740">
    <property type="term" value="F:transferase activity"/>
    <property type="evidence" value="ECO:0007669"/>
    <property type="project" value="UniProtKB-KW"/>
</dbReference>
<feature type="region of interest" description="Disordered" evidence="1">
    <location>
        <begin position="73"/>
        <end position="98"/>
    </location>
</feature>
<evidence type="ECO:0000313" key="2">
    <source>
        <dbReference type="EMBL" id="PFH38552.1"/>
    </source>
</evidence>
<dbReference type="GeneID" id="40305956"/>
<sequence length="123" mass="13526">MPQYGRSDVLEEAELKENSGPDGITEDDVVTVVQSDQKQRFSLRWRIPGGTGPNDDYEEVQLFSRGSNVTSLMETGANRGKNTRSQMPRCDSANPGNGDVSAKTIVVAVVNYGRLRVRAVFYA</sequence>
<protein>
    <submittedName>
        <fullName evidence="2">RNA 2'-phosphotransferase, Tpt1/KptA family protein</fullName>
    </submittedName>
</protein>
<dbReference type="EMBL" id="NWUJ01000001">
    <property type="protein sequence ID" value="PFH38552.1"/>
    <property type="molecule type" value="Genomic_DNA"/>
</dbReference>
<comment type="caution">
    <text evidence="2">The sequence shown here is derived from an EMBL/GenBank/DDBJ whole genome shotgun (WGS) entry which is preliminary data.</text>
</comment>
<dbReference type="RefSeq" id="XP_029222561.1">
    <property type="nucleotide sequence ID" value="XM_029359648.1"/>
</dbReference>
<gene>
    <name evidence="2" type="ORF">BESB_008940</name>
</gene>
<dbReference type="OrthoDB" id="328777at2759"/>
<reference evidence="2 3" key="1">
    <citation type="submission" date="2017-09" db="EMBL/GenBank/DDBJ databases">
        <title>Genome sequencing of Besnoitia besnoiti strain Bb-Ger1.</title>
        <authorList>
            <person name="Schares G."/>
            <person name="Venepally P."/>
            <person name="Lorenzi H.A."/>
        </authorList>
    </citation>
    <scope>NUCLEOTIDE SEQUENCE [LARGE SCALE GENOMIC DNA]</scope>
    <source>
        <strain evidence="2 3">Bb-Ger1</strain>
    </source>
</reference>
<evidence type="ECO:0000256" key="1">
    <source>
        <dbReference type="SAM" id="MobiDB-lite"/>
    </source>
</evidence>
<proteinExistence type="predicted"/>
<accession>A0A2A9MQX5</accession>